<gene>
    <name evidence="1" type="ORF">L1987_06267</name>
</gene>
<dbReference type="Proteomes" id="UP001056120">
    <property type="component" value="Linkage Group LG02"/>
</dbReference>
<keyword evidence="2" id="KW-1185">Reference proteome</keyword>
<evidence type="ECO:0000313" key="1">
    <source>
        <dbReference type="EMBL" id="KAI3824796.1"/>
    </source>
</evidence>
<comment type="caution">
    <text evidence="1">The sequence shown here is derived from an EMBL/GenBank/DDBJ whole genome shotgun (WGS) entry which is preliminary data.</text>
</comment>
<evidence type="ECO:0000313" key="2">
    <source>
        <dbReference type="Proteomes" id="UP001056120"/>
    </source>
</evidence>
<organism evidence="1 2">
    <name type="scientific">Smallanthus sonchifolius</name>
    <dbReference type="NCBI Taxonomy" id="185202"/>
    <lineage>
        <taxon>Eukaryota</taxon>
        <taxon>Viridiplantae</taxon>
        <taxon>Streptophyta</taxon>
        <taxon>Embryophyta</taxon>
        <taxon>Tracheophyta</taxon>
        <taxon>Spermatophyta</taxon>
        <taxon>Magnoliopsida</taxon>
        <taxon>eudicotyledons</taxon>
        <taxon>Gunneridae</taxon>
        <taxon>Pentapetalae</taxon>
        <taxon>asterids</taxon>
        <taxon>campanulids</taxon>
        <taxon>Asterales</taxon>
        <taxon>Asteraceae</taxon>
        <taxon>Asteroideae</taxon>
        <taxon>Heliantheae alliance</taxon>
        <taxon>Millerieae</taxon>
        <taxon>Smallanthus</taxon>
    </lineage>
</organism>
<name>A0ACB9JXN0_9ASTR</name>
<reference evidence="2" key="1">
    <citation type="journal article" date="2022" name="Mol. Ecol. Resour.">
        <title>The genomes of chicory, endive, great burdock and yacon provide insights into Asteraceae palaeo-polyploidization history and plant inulin production.</title>
        <authorList>
            <person name="Fan W."/>
            <person name="Wang S."/>
            <person name="Wang H."/>
            <person name="Wang A."/>
            <person name="Jiang F."/>
            <person name="Liu H."/>
            <person name="Zhao H."/>
            <person name="Xu D."/>
            <person name="Zhang Y."/>
        </authorList>
    </citation>
    <scope>NUCLEOTIDE SEQUENCE [LARGE SCALE GENOMIC DNA]</scope>
    <source>
        <strain evidence="2">cv. Yunnan</strain>
    </source>
</reference>
<dbReference type="EMBL" id="CM042019">
    <property type="protein sequence ID" value="KAI3824796.1"/>
    <property type="molecule type" value="Genomic_DNA"/>
</dbReference>
<reference evidence="1 2" key="2">
    <citation type="journal article" date="2022" name="Mol. Ecol. Resour.">
        <title>The genomes of chicory, endive, great burdock and yacon provide insights into Asteraceae paleo-polyploidization history and plant inulin production.</title>
        <authorList>
            <person name="Fan W."/>
            <person name="Wang S."/>
            <person name="Wang H."/>
            <person name="Wang A."/>
            <person name="Jiang F."/>
            <person name="Liu H."/>
            <person name="Zhao H."/>
            <person name="Xu D."/>
            <person name="Zhang Y."/>
        </authorList>
    </citation>
    <scope>NUCLEOTIDE SEQUENCE [LARGE SCALE GENOMIC DNA]</scope>
    <source>
        <strain evidence="2">cv. Yunnan</strain>
        <tissue evidence="1">Leaves</tissue>
    </source>
</reference>
<accession>A0ACB9JXN0</accession>
<sequence length="118" mass="12904">MFQPGKGESLSSLWFARDMTEYTGDTKCSVQRGVGSLGVGTLSSSVLARSGQKRFLGVAWVGARDTIHFIGVDTDPPRPCLRRSSRVLCGDIQLLDLLSYLLGWGATRGTTCFFLIRE</sequence>
<protein>
    <submittedName>
        <fullName evidence="1">Uncharacterized protein</fullName>
    </submittedName>
</protein>
<proteinExistence type="predicted"/>